<accession>A0A510KI65</accession>
<evidence type="ECO:0000313" key="2">
    <source>
        <dbReference type="Proteomes" id="UP000321501"/>
    </source>
</evidence>
<protein>
    <submittedName>
        <fullName evidence="1">Uncharacterized protein</fullName>
    </submittedName>
</protein>
<gene>
    <name evidence="1" type="ORF">JMUB3934_1061</name>
</gene>
<name>A0A510KI65_9FUSO</name>
<evidence type="ECO:0000313" key="1">
    <source>
        <dbReference type="EMBL" id="BBM49765.1"/>
    </source>
</evidence>
<dbReference type="AlphaFoldDB" id="A0A510KI65"/>
<organism evidence="1 2">
    <name type="scientific">Leptotrichia wadei</name>
    <dbReference type="NCBI Taxonomy" id="157687"/>
    <lineage>
        <taxon>Bacteria</taxon>
        <taxon>Fusobacteriati</taxon>
        <taxon>Fusobacteriota</taxon>
        <taxon>Fusobacteriia</taxon>
        <taxon>Fusobacteriales</taxon>
        <taxon>Leptotrichiaceae</taxon>
        <taxon>Leptotrichia</taxon>
    </lineage>
</organism>
<proteinExistence type="predicted"/>
<reference evidence="1 2" key="1">
    <citation type="submission" date="2019-07" db="EMBL/GenBank/DDBJ databases">
        <title>Complete Genome Sequence of Leptotrichia wadei Strain JMUB3934.</title>
        <authorList>
            <person name="Watanabe S."/>
            <person name="Cui L."/>
        </authorList>
    </citation>
    <scope>NUCLEOTIDE SEQUENCE [LARGE SCALE GENOMIC DNA]</scope>
    <source>
        <strain evidence="1 2">JMUB3934</strain>
    </source>
</reference>
<sequence>MQSKLTLDTFIYGINYFKFKVFIESQKKNQKTEFIIDQVGIRYIKSGLELNWIPM</sequence>
<dbReference type="EMBL" id="AP019835">
    <property type="protein sequence ID" value="BBM49765.1"/>
    <property type="molecule type" value="Genomic_DNA"/>
</dbReference>
<dbReference type="Proteomes" id="UP000321501">
    <property type="component" value="Chromosome"/>
</dbReference>